<dbReference type="InterPro" id="IPR007110">
    <property type="entry name" value="Ig-like_dom"/>
</dbReference>
<dbReference type="GeneID" id="110090703"/>
<dbReference type="SUPFAM" id="SSF48726">
    <property type="entry name" value="Immunoglobulin"/>
    <property type="match status" value="5"/>
</dbReference>
<dbReference type="PROSITE" id="PS50835">
    <property type="entry name" value="IG_LIKE"/>
    <property type="match status" value="5"/>
</dbReference>
<dbReference type="RefSeq" id="XP_072835569.1">
    <property type="nucleotide sequence ID" value="XM_072979468.1"/>
</dbReference>
<dbReference type="SMART" id="SM00408">
    <property type="entry name" value="IGc2"/>
    <property type="match status" value="5"/>
</dbReference>
<dbReference type="CDD" id="cd00096">
    <property type="entry name" value="Ig"/>
    <property type="match status" value="1"/>
</dbReference>
<dbReference type="InterPro" id="IPR036179">
    <property type="entry name" value="Ig-like_dom_sf"/>
</dbReference>
<feature type="domain" description="Ig-like" evidence="1">
    <location>
        <begin position="438"/>
        <end position="521"/>
    </location>
</feature>
<dbReference type="Pfam" id="PF13927">
    <property type="entry name" value="Ig_3"/>
    <property type="match status" value="2"/>
</dbReference>
<evidence type="ECO:0000259" key="1">
    <source>
        <dbReference type="PROSITE" id="PS50835"/>
    </source>
</evidence>
<protein>
    <submittedName>
        <fullName evidence="3">B-cell receptor CD22-like isoform X1</fullName>
    </submittedName>
</protein>
<dbReference type="SMART" id="SM00409">
    <property type="entry name" value="IG"/>
    <property type="match status" value="5"/>
</dbReference>
<dbReference type="InterPro" id="IPR003599">
    <property type="entry name" value="Ig_sub"/>
</dbReference>
<sequence>MSMQTLSPFSQVKVWLLHESTLRHFFLLLFLEGFLCNSEGSLSTEPESEVLYLPQWTKGIARDDLRLSTDSPPKLKLEIYPEDIQEALPANVSCSVSYHFPDEPIKMILSGLEQQHISAHISTDENGKVCKELRFVPTWKYHGKWLTCSLINNNEEVISQNTMKLDVKHAPKGVQLRADPGPTLREGEKLSLECLVKSSNPVVFEYQWWKDDDRTYEGINGSRMEINPVGRQHSGRYGCGAINALGTSESQELTIHVQDAPKGVELRAYPGPTLQEGETLSLDCRVNSSHPVVLGYQWLRNNHLIAGRINGSRMEIDPVERQHAGHYRCRTRNALGTTESNALIIDVQYPPKEIKIPSRKRTIEENDVVNLKCSFIANPPITKYEWYKTPASNVVSSQRELRFQAIQASDSGTYYCKAYNPVGQSTSSLFTLDVRYAPKPVELRASPGTTLREGETLSLECLVRTSQRAVLEYQWWKDNHLTNGRINESRMTIDPVGRQHSGRYKCGARTTLGTTESNELPIDVQYPPDEPKIAFSSRTGKEDVTLHCWSTANPPITHYEWYKCPALDIISSQIELHFPMIQPNNSGGYYCKAYNPIGHSTSSVVTLNIHSGVCH</sequence>
<dbReference type="PANTHER" id="PTHR46958">
    <property type="entry name" value="B-CELL RECEPTOR CD22"/>
    <property type="match status" value="1"/>
</dbReference>
<name>A0ABM5EQZ9_9SAUR</name>
<evidence type="ECO:0000313" key="3">
    <source>
        <dbReference type="RefSeq" id="XP_072835569.1"/>
    </source>
</evidence>
<organism evidence="2 3">
    <name type="scientific">Pogona vitticeps</name>
    <name type="common">central bearded dragon</name>
    <dbReference type="NCBI Taxonomy" id="103695"/>
    <lineage>
        <taxon>Eukaryota</taxon>
        <taxon>Metazoa</taxon>
        <taxon>Chordata</taxon>
        <taxon>Craniata</taxon>
        <taxon>Vertebrata</taxon>
        <taxon>Euteleostomi</taxon>
        <taxon>Lepidosauria</taxon>
        <taxon>Squamata</taxon>
        <taxon>Bifurcata</taxon>
        <taxon>Unidentata</taxon>
        <taxon>Episquamata</taxon>
        <taxon>Toxicofera</taxon>
        <taxon>Iguania</taxon>
        <taxon>Acrodonta</taxon>
        <taxon>Agamidae</taxon>
        <taxon>Amphibolurinae</taxon>
        <taxon>Pogona</taxon>
    </lineage>
</organism>
<feature type="domain" description="Ig-like" evidence="1">
    <location>
        <begin position="351"/>
        <end position="433"/>
    </location>
</feature>
<dbReference type="InterPro" id="IPR013783">
    <property type="entry name" value="Ig-like_fold"/>
</dbReference>
<proteinExistence type="predicted"/>
<dbReference type="InterPro" id="IPR003598">
    <property type="entry name" value="Ig_sub2"/>
</dbReference>
<dbReference type="Proteomes" id="UP001652642">
    <property type="component" value="Chromosome 9"/>
</dbReference>
<feature type="domain" description="Ig-like" evidence="1">
    <location>
        <begin position="531"/>
        <end position="608"/>
    </location>
</feature>
<evidence type="ECO:0000313" key="2">
    <source>
        <dbReference type="Proteomes" id="UP001652642"/>
    </source>
</evidence>
<dbReference type="PANTHER" id="PTHR46958:SF1">
    <property type="entry name" value="B-CELL RECEPTOR CD22"/>
    <property type="match status" value="1"/>
</dbReference>
<reference evidence="3" key="1">
    <citation type="submission" date="2025-08" db="UniProtKB">
        <authorList>
            <consortium name="RefSeq"/>
        </authorList>
    </citation>
    <scope>IDENTIFICATION</scope>
</reference>
<feature type="domain" description="Ig-like" evidence="1">
    <location>
        <begin position="261"/>
        <end position="345"/>
    </location>
</feature>
<keyword evidence="2" id="KW-1185">Reference proteome</keyword>
<feature type="domain" description="Ig-like" evidence="1">
    <location>
        <begin position="171"/>
        <end position="254"/>
    </location>
</feature>
<dbReference type="Pfam" id="PF13895">
    <property type="entry name" value="Ig_2"/>
    <property type="match status" value="3"/>
</dbReference>
<accession>A0ABM5EQZ9</accession>
<gene>
    <name evidence="3" type="primary">LOC110090703</name>
</gene>
<dbReference type="Gene3D" id="2.60.40.10">
    <property type="entry name" value="Immunoglobulins"/>
    <property type="match status" value="6"/>
</dbReference>